<dbReference type="InterPro" id="IPR054384">
    <property type="entry name" value="SecDF_P1_head"/>
</dbReference>
<protein>
    <recommendedName>
        <fullName evidence="9">Protein translocase subunit SecD</fullName>
    </recommendedName>
</protein>
<evidence type="ECO:0000256" key="8">
    <source>
        <dbReference type="ARBA" id="ARBA00023136"/>
    </source>
</evidence>
<evidence type="ECO:0000256" key="6">
    <source>
        <dbReference type="ARBA" id="ARBA00022989"/>
    </source>
</evidence>
<dbReference type="Gene3D" id="1.20.1640.10">
    <property type="entry name" value="Multidrug efflux transporter AcrB transmembrane domain"/>
    <property type="match status" value="1"/>
</dbReference>
<proteinExistence type="inferred from homology"/>
<dbReference type="GO" id="GO:0065002">
    <property type="term" value="P:intracellular protein transmembrane transport"/>
    <property type="evidence" value="ECO:0007669"/>
    <property type="project" value="UniProtKB-UniRule"/>
</dbReference>
<feature type="transmembrane region" description="Helical" evidence="9">
    <location>
        <begin position="326"/>
        <end position="347"/>
    </location>
</feature>
<dbReference type="NCBIfam" id="TIGR00916">
    <property type="entry name" value="2A0604s01"/>
    <property type="match status" value="1"/>
</dbReference>
<dbReference type="InterPro" id="IPR055344">
    <property type="entry name" value="SecD_SecF_C_bact"/>
</dbReference>
<evidence type="ECO:0000256" key="2">
    <source>
        <dbReference type="ARBA" id="ARBA00022448"/>
    </source>
</evidence>
<dbReference type="Pfam" id="PF02355">
    <property type="entry name" value="SecD_SecF_C"/>
    <property type="match status" value="1"/>
</dbReference>
<keyword evidence="6 9" id="KW-1133">Transmembrane helix</keyword>
<dbReference type="AlphaFoldDB" id="A0A1G2EXK0"/>
<dbReference type="GO" id="GO:0043952">
    <property type="term" value="P:protein transport by the Sec complex"/>
    <property type="evidence" value="ECO:0007669"/>
    <property type="project" value="UniProtKB-UniRule"/>
</dbReference>
<evidence type="ECO:0000313" key="13">
    <source>
        <dbReference type="EMBL" id="OGZ30536.1"/>
    </source>
</evidence>
<keyword evidence="2 9" id="KW-0813">Transport</keyword>
<comment type="similarity">
    <text evidence="9">Belongs to the SecD/SecF family. SecD subfamily.</text>
</comment>
<accession>A0A1G2EXK0</accession>
<reference evidence="13 14" key="1">
    <citation type="journal article" date="2016" name="Nat. Commun.">
        <title>Thousands of microbial genomes shed light on interconnected biogeochemical processes in an aquifer system.</title>
        <authorList>
            <person name="Anantharaman K."/>
            <person name="Brown C.T."/>
            <person name="Hug L.A."/>
            <person name="Sharon I."/>
            <person name="Castelle C.J."/>
            <person name="Probst A.J."/>
            <person name="Thomas B.C."/>
            <person name="Singh A."/>
            <person name="Wilkins M.J."/>
            <person name="Karaoz U."/>
            <person name="Brodie E.L."/>
            <person name="Williams K.H."/>
            <person name="Hubbard S.S."/>
            <person name="Banfield J.F."/>
        </authorList>
    </citation>
    <scope>NUCLEOTIDE SEQUENCE [LARGE SCALE GENOMIC DNA]</scope>
</reference>
<evidence type="ECO:0000259" key="10">
    <source>
        <dbReference type="Pfam" id="PF02355"/>
    </source>
</evidence>
<evidence type="ECO:0000313" key="14">
    <source>
        <dbReference type="Proteomes" id="UP000177486"/>
    </source>
</evidence>
<evidence type="ECO:0000256" key="4">
    <source>
        <dbReference type="ARBA" id="ARBA00022692"/>
    </source>
</evidence>
<dbReference type="Gene3D" id="3.30.70.3400">
    <property type="match status" value="1"/>
</dbReference>
<dbReference type="GO" id="GO:0005886">
    <property type="term" value="C:plasma membrane"/>
    <property type="evidence" value="ECO:0007669"/>
    <property type="project" value="UniProtKB-SubCell"/>
</dbReference>
<evidence type="ECO:0000259" key="11">
    <source>
        <dbReference type="Pfam" id="PF21760"/>
    </source>
</evidence>
<evidence type="ECO:0000256" key="5">
    <source>
        <dbReference type="ARBA" id="ARBA00022927"/>
    </source>
</evidence>
<dbReference type="PANTHER" id="PTHR30081">
    <property type="entry name" value="PROTEIN-EXPORT MEMBRANE PROTEIN SEC"/>
    <property type="match status" value="1"/>
</dbReference>
<keyword evidence="4 9" id="KW-0812">Transmembrane</keyword>
<comment type="function">
    <text evidence="9">Part of the Sec protein translocase complex. Interacts with the SecYEG preprotein conducting channel. SecDF uses the proton motive force (PMF) to complete protein translocation after the ATP-dependent function of SecA.</text>
</comment>
<sequence>MQTMLKIRLIAISLLLAGVFLAYFAGANFFRPGWFLGNIGYRLGLDLQGGAHLVYEADVSSIAFGEVSESMEGLRDVIERRVNAFGVTEPVVQVQKSGDSNRLIVELAGVFDTDQAIQTIGQTPYLEFKTERAESERDKILSAQENDEFILEDPYFVSSELTGRFLKRSVLNFDSTTNEPVVLLEFNDEGAEIFGKITKDNIGKRVAIYLDGFPISAPVVQSEITSGSAQITGQFTPDEARTLVRRLNSGALPVPIKLIAQQSVGASLGGESLARGLVAGIYGVLAVALFLILRYRLPGLIAVFGLAFYVVLILSVFKILPVTLTAAGIAGFLLSVGMAVDANILIFERMREETRWGADLEDAVETGFKRAWPSIRDSNISTLITSTILYWFGTSIIRGFALTLGVGVLASIFSALVVTKVFVFAFGLRNSMFSFILYGVKRH</sequence>
<keyword evidence="5 9" id="KW-0653">Protein transport</keyword>
<keyword evidence="3 9" id="KW-1003">Cell membrane</keyword>
<comment type="subcellular location">
    <subcellularLocation>
        <location evidence="1 9">Cell membrane</location>
        <topology evidence="1 9">Multi-pass membrane protein</topology>
    </subcellularLocation>
</comment>
<comment type="caution">
    <text evidence="13">The sequence shown here is derived from an EMBL/GenBank/DDBJ whole genome shotgun (WGS) entry which is preliminary data.</text>
</comment>
<organism evidence="13 14">
    <name type="scientific">Candidatus Niyogibacteria bacterium RIFCSPLOWO2_01_FULL_45_48</name>
    <dbReference type="NCBI Taxonomy" id="1801724"/>
    <lineage>
        <taxon>Bacteria</taxon>
        <taxon>Candidatus Niyogiibacteriota</taxon>
    </lineage>
</organism>
<dbReference type="HAMAP" id="MF_01463_B">
    <property type="entry name" value="SecD_B"/>
    <property type="match status" value="1"/>
</dbReference>
<feature type="domain" description="Protein translocase subunit SecDF P1" evidence="11">
    <location>
        <begin position="72"/>
        <end position="131"/>
    </location>
</feature>
<evidence type="ECO:0000256" key="3">
    <source>
        <dbReference type="ARBA" id="ARBA00022475"/>
    </source>
</evidence>
<dbReference type="PANTHER" id="PTHR30081:SF1">
    <property type="entry name" value="PROTEIN TRANSLOCASE SUBUNIT SECD"/>
    <property type="match status" value="1"/>
</dbReference>
<dbReference type="Proteomes" id="UP000177486">
    <property type="component" value="Unassembled WGS sequence"/>
</dbReference>
<feature type="domain" description="SecDF P1 head subdomain" evidence="12">
    <location>
        <begin position="154"/>
        <end position="254"/>
    </location>
</feature>
<dbReference type="EMBL" id="MHMQ01000018">
    <property type="protein sequence ID" value="OGZ30536.1"/>
    <property type="molecule type" value="Genomic_DNA"/>
</dbReference>
<feature type="transmembrane region" description="Helical" evidence="9">
    <location>
        <begin position="273"/>
        <end position="293"/>
    </location>
</feature>
<comment type="caution">
    <text evidence="9">Lacks conserved residue(s) required for the propagation of feature annotation.</text>
</comment>
<evidence type="ECO:0000256" key="1">
    <source>
        <dbReference type="ARBA" id="ARBA00004651"/>
    </source>
</evidence>
<dbReference type="GO" id="GO:0015450">
    <property type="term" value="F:protein-transporting ATPase activity"/>
    <property type="evidence" value="ECO:0007669"/>
    <property type="project" value="InterPro"/>
</dbReference>
<dbReference type="InterPro" id="IPR048634">
    <property type="entry name" value="SecD_SecF_C"/>
</dbReference>
<feature type="transmembrane region" description="Helical" evidence="9">
    <location>
        <begin position="388"/>
        <end position="415"/>
    </location>
</feature>
<keyword evidence="8 9" id="KW-0472">Membrane</keyword>
<evidence type="ECO:0000259" key="12">
    <source>
        <dbReference type="Pfam" id="PF22599"/>
    </source>
</evidence>
<feature type="transmembrane region" description="Helical" evidence="9">
    <location>
        <begin position="300"/>
        <end position="320"/>
    </location>
</feature>
<dbReference type="InterPro" id="IPR005791">
    <property type="entry name" value="SecD"/>
</dbReference>
<dbReference type="InterPro" id="IPR048631">
    <property type="entry name" value="SecD_1st"/>
</dbReference>
<dbReference type="Pfam" id="PF22599">
    <property type="entry name" value="SecDF_P1_head"/>
    <property type="match status" value="1"/>
</dbReference>
<dbReference type="NCBIfam" id="TIGR01129">
    <property type="entry name" value="secD"/>
    <property type="match status" value="1"/>
</dbReference>
<dbReference type="GO" id="GO:0006605">
    <property type="term" value="P:protein targeting"/>
    <property type="evidence" value="ECO:0007669"/>
    <property type="project" value="UniProtKB-UniRule"/>
</dbReference>
<dbReference type="Pfam" id="PF21760">
    <property type="entry name" value="SecD_1st"/>
    <property type="match status" value="1"/>
</dbReference>
<evidence type="ECO:0000256" key="9">
    <source>
        <dbReference type="HAMAP-Rule" id="MF_01463"/>
    </source>
</evidence>
<dbReference type="Gene3D" id="3.30.1360.200">
    <property type="match status" value="1"/>
</dbReference>
<name>A0A1G2EXK0_9BACT</name>
<comment type="subunit">
    <text evidence="9">Forms a complex with SecF. Part of the essential Sec protein translocation apparatus which comprises SecA, SecYEG and auxiliary proteins SecDF. Other proteins may also be involved.</text>
</comment>
<feature type="domain" description="Protein export membrane protein SecD/SecF C-terminal" evidence="10">
    <location>
        <begin position="257"/>
        <end position="424"/>
    </location>
</feature>
<dbReference type="SUPFAM" id="SSF82866">
    <property type="entry name" value="Multidrug efflux transporter AcrB transmembrane domain"/>
    <property type="match status" value="1"/>
</dbReference>
<keyword evidence="7 9" id="KW-0811">Translocation</keyword>
<dbReference type="InterPro" id="IPR022813">
    <property type="entry name" value="SecD/SecF_arch_bac"/>
</dbReference>
<gene>
    <name evidence="9" type="primary">secD</name>
    <name evidence="13" type="ORF">A2931_02795</name>
</gene>
<evidence type="ECO:0000256" key="7">
    <source>
        <dbReference type="ARBA" id="ARBA00023010"/>
    </source>
</evidence>